<keyword evidence="4" id="KW-1185">Reference proteome</keyword>
<keyword evidence="2" id="KW-0472">Membrane</keyword>
<name>A0A2P4S4V7_BAMTH</name>
<evidence type="ECO:0000313" key="4">
    <source>
        <dbReference type="Proteomes" id="UP000237246"/>
    </source>
</evidence>
<feature type="compositionally biased region" description="Basic and acidic residues" evidence="1">
    <location>
        <begin position="75"/>
        <end position="89"/>
    </location>
</feature>
<keyword evidence="2" id="KW-1133">Transmembrane helix</keyword>
<dbReference type="OrthoDB" id="9122156at2759"/>
<accession>A0A2P4S4V7</accession>
<protein>
    <submittedName>
        <fullName evidence="3">Uncharacterized protein</fullName>
    </submittedName>
</protein>
<dbReference type="Proteomes" id="UP000237246">
    <property type="component" value="Unassembled WGS sequence"/>
</dbReference>
<evidence type="ECO:0000256" key="2">
    <source>
        <dbReference type="SAM" id="Phobius"/>
    </source>
</evidence>
<evidence type="ECO:0000256" key="1">
    <source>
        <dbReference type="SAM" id="MobiDB-lite"/>
    </source>
</evidence>
<dbReference type="EMBL" id="PPHD01108270">
    <property type="protein sequence ID" value="POI19150.1"/>
    <property type="molecule type" value="Genomic_DNA"/>
</dbReference>
<comment type="caution">
    <text evidence="3">The sequence shown here is derived from an EMBL/GenBank/DDBJ whole genome shotgun (WGS) entry which is preliminary data.</text>
</comment>
<evidence type="ECO:0000313" key="3">
    <source>
        <dbReference type="EMBL" id="POI19150.1"/>
    </source>
</evidence>
<keyword evidence="2" id="KW-0812">Transmembrane</keyword>
<feature type="region of interest" description="Disordered" evidence="1">
    <location>
        <begin position="68"/>
        <end position="89"/>
    </location>
</feature>
<feature type="transmembrane region" description="Helical" evidence="2">
    <location>
        <begin position="31"/>
        <end position="57"/>
    </location>
</feature>
<sequence length="137" mass="14714">MVTGSVISFLSGVDAGQDARAVVQEFLQVHFTLVMAALLTTLLSGLVVTWIAVLWLWHKYRACKRAETAAGQAHPESDRERGQCGGEGRAELGEATKDAVVAQGEKNLSSGSSPFPSSFKAKFEELCCRISSSLRPT</sequence>
<organism evidence="3 4">
    <name type="scientific">Bambusicola thoracicus</name>
    <name type="common">Chinese bamboo-partridge</name>
    <name type="synonym">Perdix thoracica</name>
    <dbReference type="NCBI Taxonomy" id="9083"/>
    <lineage>
        <taxon>Eukaryota</taxon>
        <taxon>Metazoa</taxon>
        <taxon>Chordata</taxon>
        <taxon>Craniata</taxon>
        <taxon>Vertebrata</taxon>
        <taxon>Euteleostomi</taxon>
        <taxon>Archelosauria</taxon>
        <taxon>Archosauria</taxon>
        <taxon>Dinosauria</taxon>
        <taxon>Saurischia</taxon>
        <taxon>Theropoda</taxon>
        <taxon>Coelurosauria</taxon>
        <taxon>Aves</taxon>
        <taxon>Neognathae</taxon>
        <taxon>Galloanserae</taxon>
        <taxon>Galliformes</taxon>
        <taxon>Phasianidae</taxon>
        <taxon>Perdicinae</taxon>
        <taxon>Bambusicola</taxon>
    </lineage>
</organism>
<gene>
    <name evidence="3" type="ORF">CIB84_017105</name>
</gene>
<dbReference type="AlphaFoldDB" id="A0A2P4S4V7"/>
<reference evidence="3 4" key="1">
    <citation type="submission" date="2018-01" db="EMBL/GenBank/DDBJ databases">
        <title>Comparison of the Chinese Bamboo Partridge and Red Junglefowl genome sequences highlights the importance of demography in genome evolution.</title>
        <authorList>
            <person name="Tiley G.P."/>
            <person name="Kimball R.T."/>
            <person name="Braun E.L."/>
            <person name="Burleigh J.G."/>
        </authorList>
    </citation>
    <scope>NUCLEOTIDE SEQUENCE [LARGE SCALE GENOMIC DNA]</scope>
    <source>
        <strain evidence="3">RTK389</strain>
        <tissue evidence="3">Blood</tissue>
    </source>
</reference>
<proteinExistence type="predicted"/>